<comment type="caution">
    <text evidence="2">The sequence shown here is derived from an EMBL/GenBank/DDBJ whole genome shotgun (WGS) entry which is preliminary data.</text>
</comment>
<organism evidence="2 3">
    <name type="scientific">Tomitella cavernea</name>
    <dbReference type="NCBI Taxonomy" id="1387982"/>
    <lineage>
        <taxon>Bacteria</taxon>
        <taxon>Bacillati</taxon>
        <taxon>Actinomycetota</taxon>
        <taxon>Actinomycetes</taxon>
        <taxon>Mycobacteriales</taxon>
        <taxon>Tomitella</taxon>
    </lineage>
</organism>
<dbReference type="CDD" id="cd00586">
    <property type="entry name" value="4HBT"/>
    <property type="match status" value="1"/>
</dbReference>
<evidence type="ECO:0000313" key="2">
    <source>
        <dbReference type="EMBL" id="GAA4818866.1"/>
    </source>
</evidence>
<accession>A0ABP9CX11</accession>
<evidence type="ECO:0008006" key="4">
    <source>
        <dbReference type="Google" id="ProtNLM"/>
    </source>
</evidence>
<keyword evidence="3" id="KW-1185">Reference proteome</keyword>
<proteinExistence type="predicted"/>
<reference evidence="3" key="1">
    <citation type="journal article" date="2019" name="Int. J. Syst. Evol. Microbiol.">
        <title>The Global Catalogue of Microorganisms (GCM) 10K type strain sequencing project: providing services to taxonomists for standard genome sequencing and annotation.</title>
        <authorList>
            <consortium name="The Broad Institute Genomics Platform"/>
            <consortium name="The Broad Institute Genome Sequencing Center for Infectious Disease"/>
            <person name="Wu L."/>
            <person name="Ma J."/>
        </authorList>
    </citation>
    <scope>NUCLEOTIDE SEQUENCE [LARGE SCALE GENOMIC DNA]</scope>
    <source>
        <strain evidence="3">JCM 18542</strain>
    </source>
</reference>
<name>A0ABP9CX11_9ACTN</name>
<dbReference type="Proteomes" id="UP001500839">
    <property type="component" value="Unassembled WGS sequence"/>
</dbReference>
<dbReference type="Pfam" id="PF13279">
    <property type="entry name" value="4HBT_2"/>
    <property type="match status" value="1"/>
</dbReference>
<sequence length="138" mass="15211">MEVGYRTAVAARWSDMDSFRHINNAAVVTLLEEARIPWLFAPERPTAALADGVFLADLRVRYRGQLVLEDSPVEVVMWISRIRAADFTIVAELRPPGHRRGGARIGGQPRATGRRRPGESAHPPALAGRARLPRGVPT</sequence>
<evidence type="ECO:0000313" key="3">
    <source>
        <dbReference type="Proteomes" id="UP001500839"/>
    </source>
</evidence>
<dbReference type="InterPro" id="IPR029069">
    <property type="entry name" value="HotDog_dom_sf"/>
</dbReference>
<dbReference type="EMBL" id="BAABKQ010000001">
    <property type="protein sequence ID" value="GAA4818866.1"/>
    <property type="molecule type" value="Genomic_DNA"/>
</dbReference>
<dbReference type="Gene3D" id="3.10.129.10">
    <property type="entry name" value="Hotdog Thioesterase"/>
    <property type="match status" value="1"/>
</dbReference>
<feature type="region of interest" description="Disordered" evidence="1">
    <location>
        <begin position="96"/>
        <end position="138"/>
    </location>
</feature>
<protein>
    <recommendedName>
        <fullName evidence="4">Acyl-CoA thioesterase</fullName>
    </recommendedName>
</protein>
<evidence type="ECO:0000256" key="1">
    <source>
        <dbReference type="SAM" id="MobiDB-lite"/>
    </source>
</evidence>
<gene>
    <name evidence="2" type="ORF">GCM10023353_27760</name>
</gene>
<dbReference type="SUPFAM" id="SSF54637">
    <property type="entry name" value="Thioesterase/thiol ester dehydrase-isomerase"/>
    <property type="match status" value="1"/>
</dbReference>